<evidence type="ECO:0000313" key="2">
    <source>
        <dbReference type="Proteomes" id="UP000324585"/>
    </source>
</evidence>
<name>A0A5J4YI60_PORPP</name>
<dbReference type="Gene3D" id="3.40.1570.10">
    <property type="entry name" value="HemS/ChuS/ChuX like domains"/>
    <property type="match status" value="1"/>
</dbReference>
<dbReference type="EMBL" id="VRMN01000015">
    <property type="protein sequence ID" value="KAA8491156.1"/>
    <property type="molecule type" value="Genomic_DNA"/>
</dbReference>
<proteinExistence type="predicted"/>
<reference evidence="2" key="1">
    <citation type="journal article" date="2019" name="Nat. Commun.">
        <title>Expansion of phycobilisome linker gene families in mesophilic red algae.</title>
        <authorList>
            <person name="Lee J."/>
            <person name="Kim D."/>
            <person name="Bhattacharya D."/>
            <person name="Yoon H.S."/>
        </authorList>
    </citation>
    <scope>NUCLEOTIDE SEQUENCE [LARGE SCALE GENOMIC DNA]</scope>
    <source>
        <strain evidence="2">CCMP 1328</strain>
    </source>
</reference>
<comment type="caution">
    <text evidence="1">The sequence shown here is derived from an EMBL/GenBank/DDBJ whole genome shotgun (WGS) entry which is preliminary data.</text>
</comment>
<dbReference type="Proteomes" id="UP000324585">
    <property type="component" value="Unassembled WGS sequence"/>
</dbReference>
<dbReference type="InterPro" id="IPR053733">
    <property type="entry name" value="Heme_Transport_Util_sf"/>
</dbReference>
<evidence type="ECO:0000313" key="1">
    <source>
        <dbReference type="EMBL" id="KAA8491156.1"/>
    </source>
</evidence>
<dbReference type="OrthoDB" id="10266716at2759"/>
<dbReference type="AlphaFoldDB" id="A0A5J4YI60"/>
<keyword evidence="2" id="KW-1185">Reference proteome</keyword>
<dbReference type="OMA" id="NTDCEYE"/>
<gene>
    <name evidence="1" type="ORF">FVE85_9451</name>
</gene>
<protein>
    <submittedName>
        <fullName evidence="1">Uncharacterized protein</fullName>
    </submittedName>
</protein>
<organism evidence="1 2">
    <name type="scientific">Porphyridium purpureum</name>
    <name type="common">Red alga</name>
    <name type="synonym">Porphyridium cruentum</name>
    <dbReference type="NCBI Taxonomy" id="35688"/>
    <lineage>
        <taxon>Eukaryota</taxon>
        <taxon>Rhodophyta</taxon>
        <taxon>Bangiophyceae</taxon>
        <taxon>Porphyridiales</taxon>
        <taxon>Porphyridiaceae</taxon>
        <taxon>Porphyridium</taxon>
    </lineage>
</organism>
<sequence length="200" mass="21616">MLAFCGAGPAAAESIRARQRRASWNEKPAAIARRGSRSATRGITGVSGTRMGADTVSSQPIVSKRDKLLEFMHDAGQLGTLRFIVISDGAVLETIGRLDYTKTPFDTPLGEYVTVASTDKLFECHVNCSKVSKVTLSTEPAKQGGHMLHVIRFKGADEQARPLLSCLLQYDPSQGAGNYLAGAVDNFNSLVQKYSNEMTF</sequence>
<accession>A0A5J4YI60</accession>
<dbReference type="SUPFAM" id="SSF144064">
    <property type="entry name" value="Heme iron utilization protein-like"/>
    <property type="match status" value="1"/>
</dbReference>